<dbReference type="InterPro" id="IPR036291">
    <property type="entry name" value="NAD(P)-bd_dom_sf"/>
</dbReference>
<dbReference type="InterPro" id="IPR013708">
    <property type="entry name" value="Shikimate_DH-bd_N"/>
</dbReference>
<evidence type="ECO:0000256" key="8">
    <source>
        <dbReference type="HAMAP-Rule" id="MF_00222"/>
    </source>
</evidence>
<feature type="binding site" evidence="8">
    <location>
        <position position="87"/>
    </location>
    <ligand>
        <name>shikimate</name>
        <dbReference type="ChEBI" id="CHEBI:36208"/>
    </ligand>
</feature>
<feature type="domain" description="SDH C-terminal" evidence="11">
    <location>
        <begin position="241"/>
        <end position="267"/>
    </location>
</feature>
<dbReference type="InterPro" id="IPR046346">
    <property type="entry name" value="Aminoacid_DH-like_N_sf"/>
</dbReference>
<accession>A0ABW6JXX7</accession>
<dbReference type="InterPro" id="IPR006151">
    <property type="entry name" value="Shikm_DH/Glu-tRNA_Rdtase"/>
</dbReference>
<dbReference type="CDD" id="cd01065">
    <property type="entry name" value="NAD_bind_Shikimate_DH"/>
    <property type="match status" value="1"/>
</dbReference>
<dbReference type="InterPro" id="IPR022893">
    <property type="entry name" value="Shikimate_DH_fam"/>
</dbReference>
<name>A0ABW6JXX7_9BACI</name>
<evidence type="ECO:0000256" key="2">
    <source>
        <dbReference type="ARBA" id="ARBA00012962"/>
    </source>
</evidence>
<dbReference type="HAMAP" id="MF_00222">
    <property type="entry name" value="Shikimate_DH_AroE"/>
    <property type="match status" value="1"/>
</dbReference>
<keyword evidence="13" id="KW-1185">Reference proteome</keyword>
<feature type="domain" description="Quinate/shikimate 5-dehydrogenase/glutamyl-tRNA reductase" evidence="9">
    <location>
        <begin position="113"/>
        <end position="191"/>
    </location>
</feature>
<feature type="binding site" evidence="8">
    <location>
        <begin position="150"/>
        <end position="155"/>
    </location>
    <ligand>
        <name>NADP(+)</name>
        <dbReference type="ChEBI" id="CHEBI:58349"/>
    </ligand>
</feature>
<comment type="caution">
    <text evidence="12">The sequence shown here is derived from an EMBL/GenBank/DDBJ whole genome shotgun (WGS) entry which is preliminary data.</text>
</comment>
<dbReference type="EC" id="1.1.1.25" evidence="2 8"/>
<comment type="subunit">
    <text evidence="8">Homodimer.</text>
</comment>
<dbReference type="PANTHER" id="PTHR21089:SF1">
    <property type="entry name" value="BIFUNCTIONAL 3-DEHYDROQUINATE DEHYDRATASE_SHIKIMATE DEHYDROGENASE, CHLOROPLASTIC"/>
    <property type="match status" value="1"/>
</dbReference>
<reference evidence="12 13" key="1">
    <citation type="submission" date="2024-08" db="EMBL/GenBank/DDBJ databases">
        <title>Two novel Cytobacillus novel species.</title>
        <authorList>
            <person name="Liu G."/>
        </authorList>
    </citation>
    <scope>NUCLEOTIDE SEQUENCE [LARGE SCALE GENOMIC DNA]</scope>
    <source>
        <strain evidence="12 13">FJAT-53684</strain>
    </source>
</reference>
<organism evidence="12 13">
    <name type="scientific">Cytobacillus mangrovibacter</name>
    <dbReference type="NCBI Taxonomy" id="3299024"/>
    <lineage>
        <taxon>Bacteria</taxon>
        <taxon>Bacillati</taxon>
        <taxon>Bacillota</taxon>
        <taxon>Bacilli</taxon>
        <taxon>Bacillales</taxon>
        <taxon>Bacillaceae</taxon>
        <taxon>Cytobacillus</taxon>
    </lineage>
</organism>
<feature type="binding site" evidence="8">
    <location>
        <begin position="126"/>
        <end position="130"/>
    </location>
    <ligand>
        <name>NADP(+)</name>
        <dbReference type="ChEBI" id="CHEBI:58349"/>
    </ligand>
</feature>
<dbReference type="Proteomes" id="UP001601058">
    <property type="component" value="Unassembled WGS sequence"/>
</dbReference>
<feature type="binding site" evidence="8">
    <location>
        <position position="102"/>
    </location>
    <ligand>
        <name>shikimate</name>
        <dbReference type="ChEBI" id="CHEBI:36208"/>
    </ligand>
</feature>
<feature type="binding site" evidence="8">
    <location>
        <position position="220"/>
    </location>
    <ligand>
        <name>shikimate</name>
        <dbReference type="ChEBI" id="CHEBI:36208"/>
    </ligand>
</feature>
<sequence length="276" mass="30143">MKKLYAVLGDPIAHSMSPAMHNDLFQLYGIDAHYQPFHVKRDNLEDAIKGLKALGVAGFNITVPHKESILPLLDKLDPLAEAIGAVNTVVNENGTFVGYNTDGAGYLRGLLTELPSINDKNVLIIGAGGAAKALYYTLAHSGVHKLDIYNRTAQKAQTIINECPYPISSTVIGLEEAEQNLADYQLLIQTTPIGMSPDINKLPLSLHNLNADTFVSDIIYNPLETKILREAKRNGAKIQNGLEMFVFQGALAFEKWTGIFPNTERMKTNVLAQLGG</sequence>
<dbReference type="NCBIfam" id="NF001319">
    <property type="entry name" value="PRK00258.3-3"/>
    <property type="match status" value="1"/>
</dbReference>
<dbReference type="SUPFAM" id="SSF51735">
    <property type="entry name" value="NAD(P)-binding Rossmann-fold domains"/>
    <property type="match status" value="1"/>
</dbReference>
<feature type="active site" description="Proton acceptor" evidence="8">
    <location>
        <position position="66"/>
    </location>
</feature>
<dbReference type="Pfam" id="PF08501">
    <property type="entry name" value="Shikimate_dh_N"/>
    <property type="match status" value="1"/>
</dbReference>
<dbReference type="NCBIfam" id="TIGR00507">
    <property type="entry name" value="aroE"/>
    <property type="match status" value="1"/>
</dbReference>
<evidence type="ECO:0000313" key="12">
    <source>
        <dbReference type="EMBL" id="MFE8696763.1"/>
    </source>
</evidence>
<dbReference type="SUPFAM" id="SSF53223">
    <property type="entry name" value="Aminoacid dehydrogenase-like, N-terminal domain"/>
    <property type="match status" value="1"/>
</dbReference>
<feature type="binding site" evidence="8">
    <location>
        <begin position="15"/>
        <end position="17"/>
    </location>
    <ligand>
        <name>shikimate</name>
        <dbReference type="ChEBI" id="CHEBI:36208"/>
    </ligand>
</feature>
<evidence type="ECO:0000259" key="10">
    <source>
        <dbReference type="Pfam" id="PF08501"/>
    </source>
</evidence>
<dbReference type="InterPro" id="IPR011342">
    <property type="entry name" value="Shikimate_DH"/>
</dbReference>
<feature type="binding site" evidence="8">
    <location>
        <position position="218"/>
    </location>
    <ligand>
        <name>NADP(+)</name>
        <dbReference type="ChEBI" id="CHEBI:58349"/>
    </ligand>
</feature>
<gene>
    <name evidence="8" type="primary">aroE</name>
    <name evidence="12" type="ORF">ACFYKT_10485</name>
</gene>
<evidence type="ECO:0000256" key="5">
    <source>
        <dbReference type="ARBA" id="ARBA00023002"/>
    </source>
</evidence>
<dbReference type="Gene3D" id="3.40.50.720">
    <property type="entry name" value="NAD(P)-binding Rossmann-like Domain"/>
    <property type="match status" value="1"/>
</dbReference>
<keyword evidence="5 8" id="KW-0560">Oxidoreductase</keyword>
<dbReference type="Gene3D" id="3.40.50.10860">
    <property type="entry name" value="Leucine Dehydrogenase, chain A, domain 1"/>
    <property type="match status" value="1"/>
</dbReference>
<keyword evidence="4 8" id="KW-0521">NADP</keyword>
<evidence type="ECO:0000313" key="13">
    <source>
        <dbReference type="Proteomes" id="UP001601058"/>
    </source>
</evidence>
<comment type="function">
    <text evidence="8">Involved in the biosynthesis of the chorismate, which leads to the biosynthesis of aromatic amino acids. Catalyzes the reversible NADPH linked reduction of 3-dehydroshikimate (DHSA) to yield shikimate (SA).</text>
</comment>
<comment type="caution">
    <text evidence="8">Lacks conserved residue(s) required for the propagation of feature annotation.</text>
</comment>
<evidence type="ECO:0000256" key="7">
    <source>
        <dbReference type="ARBA" id="ARBA00049442"/>
    </source>
</evidence>
<dbReference type="InterPro" id="IPR041121">
    <property type="entry name" value="SDH_C"/>
</dbReference>
<dbReference type="Pfam" id="PF18317">
    <property type="entry name" value="SDH_C"/>
    <property type="match status" value="1"/>
</dbReference>
<comment type="similarity">
    <text evidence="8">Belongs to the shikimate dehydrogenase family.</text>
</comment>
<feature type="binding site" evidence="8">
    <location>
        <position position="62"/>
    </location>
    <ligand>
        <name>shikimate</name>
        <dbReference type="ChEBI" id="CHEBI:36208"/>
    </ligand>
</feature>
<dbReference type="RefSeq" id="WP_389219247.1">
    <property type="nucleotide sequence ID" value="NZ_JBIACJ010000005.1"/>
</dbReference>
<comment type="catalytic activity">
    <reaction evidence="7 8">
        <text>shikimate + NADP(+) = 3-dehydroshikimate + NADPH + H(+)</text>
        <dbReference type="Rhea" id="RHEA:17737"/>
        <dbReference type="ChEBI" id="CHEBI:15378"/>
        <dbReference type="ChEBI" id="CHEBI:16630"/>
        <dbReference type="ChEBI" id="CHEBI:36208"/>
        <dbReference type="ChEBI" id="CHEBI:57783"/>
        <dbReference type="ChEBI" id="CHEBI:58349"/>
        <dbReference type="EC" id="1.1.1.25"/>
    </reaction>
</comment>
<proteinExistence type="inferred from homology"/>
<dbReference type="Pfam" id="PF01488">
    <property type="entry name" value="Shikimate_DH"/>
    <property type="match status" value="1"/>
</dbReference>
<evidence type="ECO:0000256" key="1">
    <source>
        <dbReference type="ARBA" id="ARBA00004871"/>
    </source>
</evidence>
<dbReference type="PANTHER" id="PTHR21089">
    <property type="entry name" value="SHIKIMATE DEHYDROGENASE"/>
    <property type="match status" value="1"/>
</dbReference>
<evidence type="ECO:0000256" key="3">
    <source>
        <dbReference type="ARBA" id="ARBA00022605"/>
    </source>
</evidence>
<dbReference type="GO" id="GO:0004764">
    <property type="term" value="F:shikimate 3-dehydrogenase (NADP+) activity"/>
    <property type="evidence" value="ECO:0007669"/>
    <property type="project" value="UniProtKB-EC"/>
</dbReference>
<feature type="domain" description="Shikimate dehydrogenase substrate binding N-terminal" evidence="10">
    <location>
        <begin position="7"/>
        <end position="89"/>
    </location>
</feature>
<comment type="pathway">
    <text evidence="1 8">Metabolic intermediate biosynthesis; chorismate biosynthesis; chorismate from D-erythrose 4-phosphate and phosphoenolpyruvate: step 4/7.</text>
</comment>
<keyword evidence="6 8" id="KW-0057">Aromatic amino acid biosynthesis</keyword>
<feature type="binding site" evidence="8">
    <location>
        <position position="248"/>
    </location>
    <ligand>
        <name>shikimate</name>
        <dbReference type="ChEBI" id="CHEBI:36208"/>
    </ligand>
</feature>
<evidence type="ECO:0000256" key="6">
    <source>
        <dbReference type="ARBA" id="ARBA00023141"/>
    </source>
</evidence>
<protein>
    <recommendedName>
        <fullName evidence="2 8">Shikimate dehydrogenase (NADP(+))</fullName>
        <shortName evidence="8">SDH</shortName>
        <ecNumber evidence="2 8">1.1.1.25</ecNumber>
    </recommendedName>
</protein>
<evidence type="ECO:0000259" key="11">
    <source>
        <dbReference type="Pfam" id="PF18317"/>
    </source>
</evidence>
<keyword evidence="3 8" id="KW-0028">Amino-acid biosynthesis</keyword>
<evidence type="ECO:0000256" key="4">
    <source>
        <dbReference type="ARBA" id="ARBA00022857"/>
    </source>
</evidence>
<dbReference type="EMBL" id="JBIACJ010000005">
    <property type="protein sequence ID" value="MFE8696763.1"/>
    <property type="molecule type" value="Genomic_DNA"/>
</dbReference>
<feature type="binding site" evidence="8">
    <location>
        <position position="241"/>
    </location>
    <ligand>
        <name>NADP(+)</name>
        <dbReference type="ChEBI" id="CHEBI:58349"/>
    </ligand>
</feature>
<evidence type="ECO:0000259" key="9">
    <source>
        <dbReference type="Pfam" id="PF01488"/>
    </source>
</evidence>